<sequence length="185" mass="20682">MEPMAGCTEIFDARSRVSAENMAGEVTEPGVGSVKPVDWAGSIGRRGVRKEIERAEEGIENLYIIRARRGLERWAGYRGVAAGARRLADAPDGRATTRRQRRAFMMPPPRLRWRREARDAGGSNWRKGRSLVREGAASLSPTKSTSGPCIKKCSRENQSQLTSNTSFQHSIAPATDLRRYFNRFM</sequence>
<evidence type="ECO:0000313" key="2">
    <source>
        <dbReference type="EMBL" id="KAF9730665.1"/>
    </source>
</evidence>
<comment type="caution">
    <text evidence="2">The sequence shown here is derived from an EMBL/GenBank/DDBJ whole genome shotgun (WGS) entry which is preliminary data.</text>
</comment>
<organism evidence="2 3">
    <name type="scientific">Paraphaeosphaeria minitans</name>
    <dbReference type="NCBI Taxonomy" id="565426"/>
    <lineage>
        <taxon>Eukaryota</taxon>
        <taxon>Fungi</taxon>
        <taxon>Dikarya</taxon>
        <taxon>Ascomycota</taxon>
        <taxon>Pezizomycotina</taxon>
        <taxon>Dothideomycetes</taxon>
        <taxon>Pleosporomycetidae</taxon>
        <taxon>Pleosporales</taxon>
        <taxon>Massarineae</taxon>
        <taxon>Didymosphaeriaceae</taxon>
        <taxon>Paraphaeosphaeria</taxon>
    </lineage>
</organism>
<gene>
    <name evidence="2" type="ORF">PMIN01_11534</name>
</gene>
<keyword evidence="3" id="KW-1185">Reference proteome</keyword>
<dbReference type="EMBL" id="WJXW01000014">
    <property type="protein sequence ID" value="KAF9730665.1"/>
    <property type="molecule type" value="Genomic_DNA"/>
</dbReference>
<evidence type="ECO:0000313" key="3">
    <source>
        <dbReference type="Proteomes" id="UP000756921"/>
    </source>
</evidence>
<proteinExistence type="predicted"/>
<name>A0A9P6G8Z7_9PLEO</name>
<dbReference type="Proteomes" id="UP000756921">
    <property type="component" value="Unassembled WGS sequence"/>
</dbReference>
<dbReference type="AlphaFoldDB" id="A0A9P6G8Z7"/>
<protein>
    <submittedName>
        <fullName evidence="2">Uncharacterized protein</fullName>
    </submittedName>
</protein>
<feature type="region of interest" description="Disordered" evidence="1">
    <location>
        <begin position="117"/>
        <end position="149"/>
    </location>
</feature>
<reference evidence="2" key="1">
    <citation type="journal article" date="2020" name="Mol. Plant Microbe Interact.">
        <title>Genome Sequence of the Biocontrol Agent Coniothyrium minitans strain Conio (IMI 134523).</title>
        <authorList>
            <person name="Patel D."/>
            <person name="Shittu T.A."/>
            <person name="Baroncelli R."/>
            <person name="Muthumeenakshi S."/>
            <person name="Osborne T.H."/>
            <person name="Janganan T.K."/>
            <person name="Sreenivasaprasad S."/>
        </authorList>
    </citation>
    <scope>NUCLEOTIDE SEQUENCE</scope>
    <source>
        <strain evidence="2">Conio</strain>
    </source>
</reference>
<evidence type="ECO:0000256" key="1">
    <source>
        <dbReference type="SAM" id="MobiDB-lite"/>
    </source>
</evidence>
<accession>A0A9P6G8Z7</accession>